<accession>A0A915A2P8</accession>
<protein>
    <submittedName>
        <fullName evidence="2">Uncharacterized protein</fullName>
    </submittedName>
</protein>
<dbReference type="WBParaSite" id="PgE244_g001_t02">
    <property type="protein sequence ID" value="PgE244_g001_t02"/>
    <property type="gene ID" value="PgE244_g001"/>
</dbReference>
<evidence type="ECO:0000313" key="2">
    <source>
        <dbReference type="WBParaSite" id="PgE244_g001_t02"/>
    </source>
</evidence>
<organism evidence="1 2">
    <name type="scientific">Parascaris univalens</name>
    <name type="common">Nematode worm</name>
    <dbReference type="NCBI Taxonomy" id="6257"/>
    <lineage>
        <taxon>Eukaryota</taxon>
        <taxon>Metazoa</taxon>
        <taxon>Ecdysozoa</taxon>
        <taxon>Nematoda</taxon>
        <taxon>Chromadorea</taxon>
        <taxon>Rhabditida</taxon>
        <taxon>Spirurina</taxon>
        <taxon>Ascaridomorpha</taxon>
        <taxon>Ascaridoidea</taxon>
        <taxon>Ascarididae</taxon>
        <taxon>Parascaris</taxon>
    </lineage>
</organism>
<sequence length="48" mass="5523">MKELDIKVDFFDEIISMSLTIGTNFRMIDGATAVHRHLMIWPIIICSV</sequence>
<name>A0A915A2P8_PARUN</name>
<proteinExistence type="predicted"/>
<dbReference type="AlphaFoldDB" id="A0A915A2P8"/>
<dbReference type="Proteomes" id="UP000887569">
    <property type="component" value="Unplaced"/>
</dbReference>
<evidence type="ECO:0000313" key="1">
    <source>
        <dbReference type="Proteomes" id="UP000887569"/>
    </source>
</evidence>
<reference evidence="2" key="1">
    <citation type="submission" date="2022-11" db="UniProtKB">
        <authorList>
            <consortium name="WormBaseParasite"/>
        </authorList>
    </citation>
    <scope>IDENTIFICATION</scope>
</reference>
<keyword evidence="1" id="KW-1185">Reference proteome</keyword>